<accession>A0AAD5M9C5</accession>
<keyword evidence="1" id="KW-0812">Transmembrane</keyword>
<keyword evidence="2" id="KW-0732">Signal</keyword>
<reference evidence="3" key="1">
    <citation type="submission" date="2021-12" db="EMBL/GenBank/DDBJ databases">
        <title>Prjna785345.</title>
        <authorList>
            <person name="Rujirawat T."/>
            <person name="Krajaejun T."/>
        </authorList>
    </citation>
    <scope>NUCLEOTIDE SEQUENCE</scope>
    <source>
        <strain evidence="3">Pi057C3</strain>
    </source>
</reference>
<feature type="chain" id="PRO_5042160944" evidence="2">
    <location>
        <begin position="20"/>
        <end position="1158"/>
    </location>
</feature>
<keyword evidence="1" id="KW-0472">Membrane</keyword>
<name>A0AAD5M9C5_PYTIN</name>
<comment type="caution">
    <text evidence="3">The sequence shown here is derived from an EMBL/GenBank/DDBJ whole genome shotgun (WGS) entry which is preliminary data.</text>
</comment>
<organism evidence="3 4">
    <name type="scientific">Pythium insidiosum</name>
    <name type="common">Pythiosis disease agent</name>
    <dbReference type="NCBI Taxonomy" id="114742"/>
    <lineage>
        <taxon>Eukaryota</taxon>
        <taxon>Sar</taxon>
        <taxon>Stramenopiles</taxon>
        <taxon>Oomycota</taxon>
        <taxon>Peronosporomycetes</taxon>
        <taxon>Pythiales</taxon>
        <taxon>Pythiaceae</taxon>
        <taxon>Pythium</taxon>
    </lineage>
</organism>
<keyword evidence="4" id="KW-1185">Reference proteome</keyword>
<proteinExistence type="predicted"/>
<evidence type="ECO:0000256" key="2">
    <source>
        <dbReference type="SAM" id="SignalP"/>
    </source>
</evidence>
<feature type="signal peptide" evidence="2">
    <location>
        <begin position="1"/>
        <end position="19"/>
    </location>
</feature>
<feature type="transmembrane region" description="Helical" evidence="1">
    <location>
        <begin position="1114"/>
        <end position="1134"/>
    </location>
</feature>
<protein>
    <submittedName>
        <fullName evidence="3">Uncharacterized protein</fullName>
    </submittedName>
</protein>
<keyword evidence="1" id="KW-1133">Transmembrane helix</keyword>
<evidence type="ECO:0000256" key="1">
    <source>
        <dbReference type="SAM" id="Phobius"/>
    </source>
</evidence>
<dbReference type="EMBL" id="JAKCXM010000004">
    <property type="protein sequence ID" value="KAJ0409411.1"/>
    <property type="molecule type" value="Genomic_DNA"/>
</dbReference>
<evidence type="ECO:0000313" key="4">
    <source>
        <dbReference type="Proteomes" id="UP001209570"/>
    </source>
</evidence>
<evidence type="ECO:0000313" key="3">
    <source>
        <dbReference type="EMBL" id="KAJ0409411.1"/>
    </source>
</evidence>
<sequence>MLRTALVALLLALLAVASADWVEFNREVVRSYLNESTATRFATDATDSVVSPEILQSYLDDVDVGRIPIQCESTSDIGVHCSEATVLIAISRCLTPTSVAAIREWVTTLRRNIGTSLTFAQPSGMTSANNARAKRDVRLRFQFTLIPVTCDSANYNQSPQLATPSVRLRSWTSLGRVVGALPTLATASDFPIAVVSFVGSGLVNDLGYEELQRFARSYAFTTAINVQLCEASTLTPVCLNTHRLRNAVLLPATADALRSGLSLFRAIARVSCDARLPGGRPVPYVSRAGRRSGCVCVCPTGMTRRVRTRGGITPYMTCEDSTPPPPVGCDDRCVWSRFGPLAIRDSGARCPLQPVMSLPAPFVTLRTELVEKDPTPTLRQVSLRVTRQSATVFAYTELLDVVTKAGDGTANRFGFSPNIDYVLTKTRPLELTEQQRKQLNELRVENNNPSNGATPPSLSSTVDLAEYRTRGLAAFDSRALTVRSYGRYDVEMTVFSTNDSRIEATCRGCVSVVDMARPTATTPCPRSICERNAAVVDARGVAVCPTDGPTPALTADTLQRADAAVTAFYRFQTQAQDPSAACLDAQPKRCDLEKLEMKEFFGSLATELYVRGRDCFRPEGVRTAFLQRVLDRAPLFDSAERLRLEVPVTDKDGAQACSRCCALETAIRERWIDHRCDSAFATERCDGLATERCELRQCLALRPASLVAVNAEIKPSVVSQSQLVLEKHVAEKDRAGFETVTQIHYAVPASCSIFSAPPKASGATDAEGCVVRASVTALLDTTVTLLPEQWQQVATDEHRRRLVGWRYTVADTDPQWLPLDSAREHAFRMEETKITVEAWTPCGFVRRFFFRVMLHAAVPTGVPPKAVCPLWNSGWYQASASQLQVVRAICAHPQSSFAEITLDVSSAELQKSLRRVQCNVSLAGRPATALVSAEARDSKPLALVQRFALQLRDAPETSALTAVEFTCLLTLRGSDAEPRVCTKQLLLQSCDPPRFDCEGDDSELCRFQNCVTRERQRQASRRRPAPFQLCGGYQVFATNESTVVQLVQPSKCCDTCGPSECRSILDVPQPLTADLRWCSAPPISDLRIDYYQPHYRPRGSLLEDDASLAMLSRGAWGVVGLVAFFAIVAAIALGRVLQARQDDHADSTAMEPLLPNAI</sequence>
<dbReference type="AlphaFoldDB" id="A0AAD5M9C5"/>
<gene>
    <name evidence="3" type="ORF">P43SY_002301</name>
</gene>
<dbReference type="Proteomes" id="UP001209570">
    <property type="component" value="Unassembled WGS sequence"/>
</dbReference>